<sequence>MSDNSDGKKTTPHLTTTEPSEEHHVEIPILEEHDRTKKSSKPGENLLSSLIPSTILSHVGPKRKSFAMDIGNDGLEVKEIIVIEIEDHRSLHLLNQEDKKVYERMKEWMEKNPKATLQDTADQFSSERSGDAIAKVLHNFQFPDYMLKFRLEKHDILLKFRHEEYEKRELERQRKRRNFERLLLRAGLIIEVENDAANNEDFFVKIYAPFQKLCEEAQQIKLKMRLNMESMAGLDIVEKKSTIYSNITKHFSHSLNLKKQAAFFKVDKLSQFEGGERNKSMGEIMVNFFSTARRNLLVHRMIVTANQINSKHVVPNEAPIMVKKKISSLAIKRLIDEKVYTKYYPLHD</sequence>
<dbReference type="EMBL" id="CAJVPT010022878">
    <property type="protein sequence ID" value="CAG8662386.1"/>
    <property type="molecule type" value="Genomic_DNA"/>
</dbReference>
<dbReference type="Proteomes" id="UP000789525">
    <property type="component" value="Unassembled WGS sequence"/>
</dbReference>
<organism evidence="1 2">
    <name type="scientific">Acaulospora colombiana</name>
    <dbReference type="NCBI Taxonomy" id="27376"/>
    <lineage>
        <taxon>Eukaryota</taxon>
        <taxon>Fungi</taxon>
        <taxon>Fungi incertae sedis</taxon>
        <taxon>Mucoromycota</taxon>
        <taxon>Glomeromycotina</taxon>
        <taxon>Glomeromycetes</taxon>
        <taxon>Diversisporales</taxon>
        <taxon>Acaulosporaceae</taxon>
        <taxon>Acaulospora</taxon>
    </lineage>
</organism>
<accession>A0ACA9NQG8</accession>
<reference evidence="1" key="1">
    <citation type="submission" date="2021-06" db="EMBL/GenBank/DDBJ databases">
        <authorList>
            <person name="Kallberg Y."/>
            <person name="Tangrot J."/>
            <person name="Rosling A."/>
        </authorList>
    </citation>
    <scope>NUCLEOTIDE SEQUENCE</scope>
    <source>
        <strain evidence="1">CL356</strain>
    </source>
</reference>
<comment type="caution">
    <text evidence="1">The sequence shown here is derived from an EMBL/GenBank/DDBJ whole genome shotgun (WGS) entry which is preliminary data.</text>
</comment>
<proteinExistence type="predicted"/>
<keyword evidence="2" id="KW-1185">Reference proteome</keyword>
<protein>
    <submittedName>
        <fullName evidence="1">468_t:CDS:1</fullName>
    </submittedName>
</protein>
<feature type="non-terminal residue" evidence="1">
    <location>
        <position position="348"/>
    </location>
</feature>
<evidence type="ECO:0000313" key="2">
    <source>
        <dbReference type="Proteomes" id="UP000789525"/>
    </source>
</evidence>
<evidence type="ECO:0000313" key="1">
    <source>
        <dbReference type="EMBL" id="CAG8662386.1"/>
    </source>
</evidence>
<name>A0ACA9NQG8_9GLOM</name>
<gene>
    <name evidence="1" type="ORF">ACOLOM_LOCUS8639</name>
</gene>